<feature type="transmembrane region" description="Helical" evidence="1">
    <location>
        <begin position="15"/>
        <end position="34"/>
    </location>
</feature>
<keyword evidence="1" id="KW-1133">Transmembrane helix</keyword>
<keyword evidence="1" id="KW-0812">Transmembrane</keyword>
<keyword evidence="1" id="KW-0472">Membrane</keyword>
<evidence type="ECO:0000256" key="1">
    <source>
        <dbReference type="SAM" id="Phobius"/>
    </source>
</evidence>
<organism evidence="2 3">
    <name type="scientific">Duganella dendranthematis</name>
    <dbReference type="NCBI Taxonomy" id="2728021"/>
    <lineage>
        <taxon>Bacteria</taxon>
        <taxon>Pseudomonadati</taxon>
        <taxon>Pseudomonadota</taxon>
        <taxon>Betaproteobacteria</taxon>
        <taxon>Burkholderiales</taxon>
        <taxon>Oxalobacteraceae</taxon>
        <taxon>Telluria group</taxon>
        <taxon>Duganella</taxon>
    </lineage>
</organism>
<proteinExistence type="predicted"/>
<reference evidence="2 3" key="1">
    <citation type="submission" date="2020-04" db="EMBL/GenBank/DDBJ databases">
        <title>Genome sequencing of novel species.</title>
        <authorList>
            <person name="Heo J."/>
            <person name="Kim S.-J."/>
            <person name="Kim J.-S."/>
            <person name="Hong S.-B."/>
            <person name="Kwon S.-W."/>
        </authorList>
    </citation>
    <scope>NUCLEOTIDE SEQUENCE [LARGE SCALE GENOMIC DNA]</scope>
    <source>
        <strain evidence="2 3">AF9R3</strain>
    </source>
</reference>
<evidence type="ECO:0008006" key="4">
    <source>
        <dbReference type="Google" id="ProtNLM"/>
    </source>
</evidence>
<evidence type="ECO:0000313" key="2">
    <source>
        <dbReference type="EMBL" id="QJD92166.1"/>
    </source>
</evidence>
<evidence type="ECO:0000313" key="3">
    <source>
        <dbReference type="Proteomes" id="UP000503117"/>
    </source>
</evidence>
<sequence>MDIHEDPEVSKAEKVTRFGCGALLGFIFGLYIVVKYSFDSIGCTVAVIIAAICTCGYLALKYGDEFWYSIFDRGR</sequence>
<dbReference type="Proteomes" id="UP000503117">
    <property type="component" value="Chromosome"/>
</dbReference>
<feature type="transmembrane region" description="Helical" evidence="1">
    <location>
        <begin position="41"/>
        <end position="60"/>
    </location>
</feature>
<dbReference type="RefSeq" id="WP_169113392.1">
    <property type="nucleotide sequence ID" value="NZ_CP051684.1"/>
</dbReference>
<dbReference type="EMBL" id="CP051684">
    <property type="protein sequence ID" value="QJD92166.1"/>
    <property type="molecule type" value="Genomic_DNA"/>
</dbReference>
<gene>
    <name evidence="2" type="ORF">HH213_19960</name>
</gene>
<name>A0ABX6MCU7_9BURK</name>
<accession>A0ABX6MCU7</accession>
<protein>
    <recommendedName>
        <fullName evidence="4">DUF2273 domain-containing protein</fullName>
    </recommendedName>
</protein>
<keyword evidence="3" id="KW-1185">Reference proteome</keyword>